<evidence type="ECO:0000256" key="7">
    <source>
        <dbReference type="ARBA" id="ARBA00023180"/>
    </source>
</evidence>
<dbReference type="GO" id="GO:0098552">
    <property type="term" value="C:side of membrane"/>
    <property type="evidence" value="ECO:0007669"/>
    <property type="project" value="UniProtKB-KW"/>
</dbReference>
<feature type="domain" description="Trypanosome variant surface glycoprotein B-type N-terminal" evidence="11">
    <location>
        <begin position="5"/>
        <end position="222"/>
    </location>
</feature>
<dbReference type="Pfam" id="PF13206">
    <property type="entry name" value="VSG_B"/>
    <property type="match status" value="1"/>
</dbReference>
<dbReference type="EMBL" id="QSBY01000003">
    <property type="protein sequence ID" value="RHW73532.1"/>
    <property type="molecule type" value="Genomic_DNA"/>
</dbReference>
<keyword evidence="7" id="KW-0325">Glycoprotein</keyword>
<sequence length="371" mass="38657">MDTKLSELKQHEATARAGAVAGMLKQALGAQPDGSSEIKLTGATVNRADSCGKPNDDTAGTAAGKTIAGDIVCISTSDNSNQQNKACGASAQTADLQFGPSPNIQAQWKTLGDACGNQNNNEKLTGAAIRSATAAFNVAINTDQGTNTKLTGVLGLIKGAGNTGCNGSNDSNGGSCIFYGRDPATKAVKKPAWLEQLESAAANLEAAERAASHAHASSAQLQSLNATITSLILLGSSTKKQQAAATQKPTETTTIGKTEQEAVSRECAQHKSNKTACENADKCKWKGKSETDGPCEVDESKVATQTNAGETGEKKDGEEKKEEKCTGKKKDDCKDGCKWEGETCKYSSILANKQFALMVSAFVCLVELYAF</sequence>
<comment type="subcellular location">
    <subcellularLocation>
        <location evidence="2">Cell membrane</location>
        <topology evidence="2">Lipid-anchor</topology>
        <topology evidence="2">GPI-anchor</topology>
    </subcellularLocation>
</comment>
<dbReference type="InterPro" id="IPR019609">
    <property type="entry name" value="Variant_surf_glycoprt_trypan_C"/>
</dbReference>
<evidence type="ECO:0000256" key="8">
    <source>
        <dbReference type="ARBA" id="ARBA00023288"/>
    </source>
</evidence>
<dbReference type="AlphaFoldDB" id="A0A3L6LA85"/>
<gene>
    <name evidence="12" type="ORF">DPX39_030072900</name>
</gene>
<feature type="compositionally biased region" description="Basic and acidic residues" evidence="9">
    <location>
        <begin position="311"/>
        <end position="321"/>
    </location>
</feature>
<dbReference type="GO" id="GO:0005886">
    <property type="term" value="C:plasma membrane"/>
    <property type="evidence" value="ECO:0007669"/>
    <property type="project" value="UniProtKB-SubCell"/>
</dbReference>
<feature type="domain" description="Trypanosome variant surface glycoprotein C-terminal" evidence="10">
    <location>
        <begin position="267"/>
        <end position="366"/>
    </location>
</feature>
<evidence type="ECO:0000256" key="5">
    <source>
        <dbReference type="ARBA" id="ARBA00022729"/>
    </source>
</evidence>
<dbReference type="Proteomes" id="UP000266743">
    <property type="component" value="Chromosome 3"/>
</dbReference>
<evidence type="ECO:0000313" key="12">
    <source>
        <dbReference type="EMBL" id="RHW73532.1"/>
    </source>
</evidence>
<comment type="function">
    <text evidence="1">VSG forms a coat on the surface of the parasite. The trypanosome evades the immune response of the host by expressing a series of antigenically distinct VSGs from an estimated 1000 VSG genes.</text>
</comment>
<evidence type="ECO:0000259" key="11">
    <source>
        <dbReference type="Pfam" id="PF13206"/>
    </source>
</evidence>
<evidence type="ECO:0000256" key="4">
    <source>
        <dbReference type="ARBA" id="ARBA00022622"/>
    </source>
</evidence>
<keyword evidence="5" id="KW-0732">Signal</keyword>
<keyword evidence="4" id="KW-0336">GPI-anchor</keyword>
<comment type="caution">
    <text evidence="12">The sequence shown here is derived from an EMBL/GenBank/DDBJ whole genome shotgun (WGS) entry which is preliminary data.</text>
</comment>
<organism evidence="12">
    <name type="scientific">Trypanosoma brucei equiperdum</name>
    <dbReference type="NCBI Taxonomy" id="630700"/>
    <lineage>
        <taxon>Eukaryota</taxon>
        <taxon>Discoba</taxon>
        <taxon>Euglenozoa</taxon>
        <taxon>Kinetoplastea</taxon>
        <taxon>Metakinetoplastina</taxon>
        <taxon>Trypanosomatida</taxon>
        <taxon>Trypanosomatidae</taxon>
        <taxon>Trypanosoma</taxon>
    </lineage>
</organism>
<evidence type="ECO:0000259" key="10">
    <source>
        <dbReference type="Pfam" id="PF10659"/>
    </source>
</evidence>
<dbReference type="Gene3D" id="3.30.1680.40">
    <property type="match status" value="1"/>
</dbReference>
<dbReference type="Pfam" id="PF10659">
    <property type="entry name" value="Trypan_glycop_C"/>
    <property type="match status" value="1"/>
</dbReference>
<keyword evidence="8" id="KW-0449">Lipoprotein</keyword>
<protein>
    <submittedName>
        <fullName evidence="12">Variant surface glycoprotein</fullName>
    </submittedName>
</protein>
<keyword evidence="3" id="KW-1003">Cell membrane</keyword>
<keyword evidence="6" id="KW-0472">Membrane</keyword>
<feature type="region of interest" description="Disordered" evidence="9">
    <location>
        <begin position="288"/>
        <end position="321"/>
    </location>
</feature>
<accession>A0A3L6LA85</accession>
<evidence type="ECO:0000256" key="3">
    <source>
        <dbReference type="ARBA" id="ARBA00022475"/>
    </source>
</evidence>
<name>A0A3L6LA85_9TRYP</name>
<evidence type="ECO:0000256" key="1">
    <source>
        <dbReference type="ARBA" id="ARBA00002523"/>
    </source>
</evidence>
<evidence type="ECO:0000256" key="9">
    <source>
        <dbReference type="SAM" id="MobiDB-lite"/>
    </source>
</evidence>
<dbReference type="InterPro" id="IPR025932">
    <property type="entry name" value="Trypano_VSG_B_N_dom"/>
</dbReference>
<evidence type="ECO:0000256" key="6">
    <source>
        <dbReference type="ARBA" id="ARBA00023136"/>
    </source>
</evidence>
<proteinExistence type="predicted"/>
<reference evidence="12" key="1">
    <citation type="submission" date="2018-09" db="EMBL/GenBank/DDBJ databases">
        <title>whole genome sequence of T. equiperdum IVM-t1 strain.</title>
        <authorList>
            <person name="Suganuma K."/>
        </authorList>
    </citation>
    <scope>NUCLEOTIDE SEQUENCE [LARGE SCALE GENOMIC DNA]</scope>
    <source>
        <strain evidence="12">IVM-t1</strain>
    </source>
</reference>
<evidence type="ECO:0000256" key="2">
    <source>
        <dbReference type="ARBA" id="ARBA00004609"/>
    </source>
</evidence>